<comment type="caution">
    <text evidence="1">The sequence shown here is derived from an EMBL/GenBank/DDBJ whole genome shotgun (WGS) entry which is preliminary data.</text>
</comment>
<protein>
    <submittedName>
        <fullName evidence="1">Uncharacterized protein</fullName>
    </submittedName>
</protein>
<sequence>MSITAFPSVQLFQRESAPFSLGDAFFYVQLSLWPTVKSRFPGYSRDNKGPIWVPRRGLFRGPAVGCARSLIVLFGLSDFGADVPVRLGDKNDGIWEWPPDKN</sequence>
<dbReference type="EMBL" id="JAACXV010000278">
    <property type="protein sequence ID" value="KAF7280631.1"/>
    <property type="molecule type" value="Genomic_DNA"/>
</dbReference>
<organism evidence="1 2">
    <name type="scientific">Rhynchophorus ferrugineus</name>
    <name type="common">Red palm weevil</name>
    <name type="synonym">Curculio ferrugineus</name>
    <dbReference type="NCBI Taxonomy" id="354439"/>
    <lineage>
        <taxon>Eukaryota</taxon>
        <taxon>Metazoa</taxon>
        <taxon>Ecdysozoa</taxon>
        <taxon>Arthropoda</taxon>
        <taxon>Hexapoda</taxon>
        <taxon>Insecta</taxon>
        <taxon>Pterygota</taxon>
        <taxon>Neoptera</taxon>
        <taxon>Endopterygota</taxon>
        <taxon>Coleoptera</taxon>
        <taxon>Polyphaga</taxon>
        <taxon>Cucujiformia</taxon>
        <taxon>Curculionidae</taxon>
        <taxon>Dryophthorinae</taxon>
        <taxon>Rhynchophorus</taxon>
    </lineage>
</organism>
<keyword evidence="2" id="KW-1185">Reference proteome</keyword>
<dbReference type="Proteomes" id="UP000625711">
    <property type="component" value="Unassembled WGS sequence"/>
</dbReference>
<accession>A0A834MDK5</accession>
<reference evidence="1" key="1">
    <citation type="submission" date="2020-08" db="EMBL/GenBank/DDBJ databases">
        <title>Genome sequencing and assembly of the red palm weevil Rhynchophorus ferrugineus.</title>
        <authorList>
            <person name="Dias G.B."/>
            <person name="Bergman C.M."/>
            <person name="Manee M."/>
        </authorList>
    </citation>
    <scope>NUCLEOTIDE SEQUENCE</scope>
    <source>
        <strain evidence="1">AA-2017</strain>
        <tissue evidence="1">Whole larva</tissue>
    </source>
</reference>
<name>A0A834MDK5_RHYFE</name>
<gene>
    <name evidence="1" type="ORF">GWI33_005600</name>
</gene>
<dbReference type="AlphaFoldDB" id="A0A834MDK5"/>
<evidence type="ECO:0000313" key="2">
    <source>
        <dbReference type="Proteomes" id="UP000625711"/>
    </source>
</evidence>
<evidence type="ECO:0000313" key="1">
    <source>
        <dbReference type="EMBL" id="KAF7280631.1"/>
    </source>
</evidence>
<proteinExistence type="predicted"/>